<name>A0A9E7F6W2_9LILI</name>
<dbReference type="SMART" id="SM00856">
    <property type="entry name" value="PMEI"/>
    <property type="match status" value="1"/>
</dbReference>
<dbReference type="EMBL" id="CP097504">
    <property type="protein sequence ID" value="URD90564.1"/>
    <property type="molecule type" value="Genomic_DNA"/>
</dbReference>
<dbReference type="PROSITE" id="PS00503">
    <property type="entry name" value="PECTINESTERASE_2"/>
    <property type="match status" value="1"/>
</dbReference>
<dbReference type="Gene3D" id="3.30.70.100">
    <property type="match status" value="1"/>
</dbReference>
<gene>
    <name evidence="14" type="ORF">MUK42_26312</name>
</gene>
<dbReference type="PANTHER" id="PTHR31707">
    <property type="entry name" value="PECTINESTERASE"/>
    <property type="match status" value="1"/>
</dbReference>
<dbReference type="SUPFAM" id="SSF55008">
    <property type="entry name" value="HMA, heavy metal-associated domain"/>
    <property type="match status" value="1"/>
</dbReference>
<feature type="active site" evidence="11">
    <location>
        <position position="388"/>
    </location>
</feature>
<dbReference type="InterPro" id="IPR006121">
    <property type="entry name" value="HMA_dom"/>
</dbReference>
<dbReference type="InterPro" id="IPR036163">
    <property type="entry name" value="HMA_dom_sf"/>
</dbReference>
<feature type="region of interest" description="Disordered" evidence="12">
    <location>
        <begin position="670"/>
        <end position="714"/>
    </location>
</feature>
<accession>A0A9E7F6W2</accession>
<comment type="function">
    <text evidence="10">Acts in the modification of cell walls via demethylesterification of cell wall pectin.</text>
</comment>
<evidence type="ECO:0000256" key="10">
    <source>
        <dbReference type="ARBA" id="ARBA00057335"/>
    </source>
</evidence>
<keyword evidence="5" id="KW-0378">Hydrolase</keyword>
<dbReference type="GO" id="GO:0030599">
    <property type="term" value="F:pectinesterase activity"/>
    <property type="evidence" value="ECO:0007669"/>
    <property type="project" value="UniProtKB-EC"/>
</dbReference>
<evidence type="ECO:0000256" key="5">
    <source>
        <dbReference type="ARBA" id="ARBA00022801"/>
    </source>
</evidence>
<protein>
    <recommendedName>
        <fullName evidence="4">pectinesterase</fullName>
        <ecNumber evidence="4">3.1.1.11</ecNumber>
    </recommendedName>
</protein>
<dbReference type="FunFam" id="1.20.140.40:FF:000001">
    <property type="entry name" value="Pectinesterase"/>
    <property type="match status" value="1"/>
</dbReference>
<dbReference type="Pfam" id="PF01095">
    <property type="entry name" value="Pectinesterase"/>
    <property type="match status" value="1"/>
</dbReference>
<evidence type="ECO:0000256" key="4">
    <source>
        <dbReference type="ARBA" id="ARBA00013229"/>
    </source>
</evidence>
<evidence type="ECO:0000259" key="13">
    <source>
        <dbReference type="PROSITE" id="PS50846"/>
    </source>
</evidence>
<dbReference type="Pfam" id="PF00403">
    <property type="entry name" value="HMA"/>
    <property type="match status" value="1"/>
</dbReference>
<dbReference type="GO" id="GO:0046872">
    <property type="term" value="F:metal ion binding"/>
    <property type="evidence" value="ECO:0007669"/>
    <property type="project" value="InterPro"/>
</dbReference>
<dbReference type="SUPFAM" id="SSF51126">
    <property type="entry name" value="Pectin lyase-like"/>
    <property type="match status" value="1"/>
</dbReference>
<evidence type="ECO:0000313" key="14">
    <source>
        <dbReference type="EMBL" id="URD90564.1"/>
    </source>
</evidence>
<evidence type="ECO:0000256" key="1">
    <source>
        <dbReference type="ARBA" id="ARBA00005184"/>
    </source>
</evidence>
<dbReference type="PROSITE" id="PS50846">
    <property type="entry name" value="HMA_2"/>
    <property type="match status" value="1"/>
</dbReference>
<evidence type="ECO:0000256" key="9">
    <source>
        <dbReference type="ARBA" id="ARBA00047928"/>
    </source>
</evidence>
<keyword evidence="6" id="KW-0063">Aspartyl esterase</keyword>
<reference evidence="14" key="1">
    <citation type="submission" date="2022-05" db="EMBL/GenBank/DDBJ databases">
        <title>The Musa troglodytarum L. genome provides insights into the mechanism of non-climacteric behaviour and enrichment of carotenoids.</title>
        <authorList>
            <person name="Wang J."/>
        </authorList>
    </citation>
    <scope>NUCLEOTIDE SEQUENCE</scope>
    <source>
        <tissue evidence="14">Leaf</tissue>
    </source>
</reference>
<dbReference type="AlphaFoldDB" id="A0A9E7F6W2"/>
<feature type="compositionally biased region" description="Pro residues" evidence="12">
    <location>
        <begin position="677"/>
        <end position="690"/>
    </location>
</feature>
<proteinExistence type="inferred from homology"/>
<dbReference type="Pfam" id="PF04043">
    <property type="entry name" value="PMEI"/>
    <property type="match status" value="1"/>
</dbReference>
<dbReference type="InterPro" id="IPR035513">
    <property type="entry name" value="Invertase/methylesterase_inhib"/>
</dbReference>
<keyword evidence="7" id="KW-1015">Disulfide bond</keyword>
<dbReference type="Proteomes" id="UP001055439">
    <property type="component" value="Chromosome 2"/>
</dbReference>
<dbReference type="InterPro" id="IPR011050">
    <property type="entry name" value="Pectin_lyase_fold/virulence"/>
</dbReference>
<evidence type="ECO:0000256" key="6">
    <source>
        <dbReference type="ARBA" id="ARBA00023085"/>
    </source>
</evidence>
<dbReference type="OrthoDB" id="2019149at2759"/>
<keyword evidence="8" id="KW-0325">Glycoprotein</keyword>
<sequence>MGNNKVAVLSISAIVLVAVVATVAVTVSNRRSQSADPQLSTSVKNVQDFCRPTDYKETCEDTLSSVAGPDADPKELLNLAFNITVKHINDAIDHSTVLSEAAKDPSTSEALENCRELLDYAIDDLRRSVDRLGDFSLANLDKFLDDLKIWLSATITYQETCLDGFEGTTTDAGESMRKMLNSSSELTSNILAIVNNFDDTLSSLNLPINRKLLAEGYPSYVTPGKRRLLATSTADLKPNVVVAQDGSGDVKTIGEALSRVPNKGGDVFIIHIKEGEYKEKVHVNKTSTNVMLIGDGPTKTKITGSLNFIDGTRTFDTATVAVVGDGFVGKDLWIENSAGAEKHQAVALRVQSDRSVFYNCRIDGYQDTLYAHTHRQFYRDCTISGTIDFIFGDAASVFQNCLILARKPLDNQQNIVTAQGRKMRQEASAIILHNCTISADPAYHDFRTKMPTFLGRPWKMYSRTFILQSQIDDLIHPDGWLPWYGDFGLNTCFYTEVDNRGPGADKSKRVTWKGVKNIDYAHAKKFSVQQFIQGGKWLPKTGVPFTADLLPEGSLKFSSTSDEKMSPIVAVQLAILGRFCLQNCIGRCILHPSSHMVPELEKARVLEFQVRMDCNGCVQRIKRAMHGIDGVYNVNIDLASQKLTVVGTADPEKIVKAIKKTRKIATICSHTENTGPEQPPPPTEPAPSSDPPASDTANQPPAEPPKDDVPSQDNAVVQVEKPSPEAKDAVPVHLTDVGEIPMVVHQYPFDCIQKGQWNYYYPQRQGAIPYHPPYYVIQSYNYRSAPYPPQDIRYAALGPYDEDGYWHHGRGGDRNQITSVFSEENPGTCRIV</sequence>
<dbReference type="FunFam" id="2.160.20.10:FF:000001">
    <property type="entry name" value="Pectinesterase"/>
    <property type="match status" value="1"/>
</dbReference>
<evidence type="ECO:0000256" key="11">
    <source>
        <dbReference type="PROSITE-ProRule" id="PRU10040"/>
    </source>
</evidence>
<dbReference type="InterPro" id="IPR006501">
    <property type="entry name" value="Pectinesterase_inhib_dom"/>
</dbReference>
<evidence type="ECO:0000256" key="12">
    <source>
        <dbReference type="SAM" id="MobiDB-lite"/>
    </source>
</evidence>
<feature type="domain" description="HMA" evidence="13">
    <location>
        <begin position="603"/>
        <end position="666"/>
    </location>
</feature>
<dbReference type="CDD" id="cd00371">
    <property type="entry name" value="HMA"/>
    <property type="match status" value="1"/>
</dbReference>
<comment type="similarity">
    <text evidence="2">In the N-terminal section; belongs to the PMEI family.</text>
</comment>
<evidence type="ECO:0000256" key="2">
    <source>
        <dbReference type="ARBA" id="ARBA00006027"/>
    </source>
</evidence>
<dbReference type="SUPFAM" id="SSF101148">
    <property type="entry name" value="Plant invertase/pectin methylesterase inhibitor"/>
    <property type="match status" value="1"/>
</dbReference>
<dbReference type="Gene3D" id="2.160.20.10">
    <property type="entry name" value="Single-stranded right-handed beta-helix, Pectin lyase-like"/>
    <property type="match status" value="1"/>
</dbReference>
<comment type="pathway">
    <text evidence="1">Glycan metabolism; pectin degradation; 2-dehydro-3-deoxy-D-gluconate from pectin: step 1/5.</text>
</comment>
<evidence type="ECO:0000313" key="15">
    <source>
        <dbReference type="Proteomes" id="UP001055439"/>
    </source>
</evidence>
<dbReference type="GO" id="GO:0004857">
    <property type="term" value="F:enzyme inhibitor activity"/>
    <property type="evidence" value="ECO:0007669"/>
    <property type="project" value="InterPro"/>
</dbReference>
<organism evidence="14 15">
    <name type="scientific">Musa troglodytarum</name>
    <name type="common">fe'i banana</name>
    <dbReference type="NCBI Taxonomy" id="320322"/>
    <lineage>
        <taxon>Eukaryota</taxon>
        <taxon>Viridiplantae</taxon>
        <taxon>Streptophyta</taxon>
        <taxon>Embryophyta</taxon>
        <taxon>Tracheophyta</taxon>
        <taxon>Spermatophyta</taxon>
        <taxon>Magnoliopsida</taxon>
        <taxon>Liliopsida</taxon>
        <taxon>Zingiberales</taxon>
        <taxon>Musaceae</taxon>
        <taxon>Musa</taxon>
    </lineage>
</organism>
<evidence type="ECO:0000256" key="3">
    <source>
        <dbReference type="ARBA" id="ARBA00007786"/>
    </source>
</evidence>
<dbReference type="InterPro" id="IPR012334">
    <property type="entry name" value="Pectin_lyas_fold"/>
</dbReference>
<dbReference type="NCBIfam" id="TIGR01614">
    <property type="entry name" value="PME_inhib"/>
    <property type="match status" value="1"/>
</dbReference>
<comment type="similarity">
    <text evidence="3">In the C-terminal section; belongs to the pectinesterase family.</text>
</comment>
<keyword evidence="15" id="KW-1185">Reference proteome</keyword>
<dbReference type="EC" id="3.1.1.11" evidence="4"/>
<evidence type="ECO:0000256" key="8">
    <source>
        <dbReference type="ARBA" id="ARBA00023180"/>
    </source>
</evidence>
<dbReference type="CDD" id="cd15798">
    <property type="entry name" value="PMEI-like_3"/>
    <property type="match status" value="1"/>
</dbReference>
<dbReference type="Gene3D" id="1.20.140.40">
    <property type="entry name" value="Invertase/pectin methylesterase inhibitor family protein"/>
    <property type="match status" value="1"/>
</dbReference>
<evidence type="ECO:0000256" key="7">
    <source>
        <dbReference type="ARBA" id="ARBA00023157"/>
    </source>
</evidence>
<dbReference type="GO" id="GO:0042545">
    <property type="term" value="P:cell wall modification"/>
    <property type="evidence" value="ECO:0007669"/>
    <property type="project" value="InterPro"/>
</dbReference>
<comment type="catalytic activity">
    <reaction evidence="9">
        <text>[(1-&gt;4)-alpha-D-galacturonosyl methyl ester](n) + n H2O = [(1-&gt;4)-alpha-D-galacturonosyl](n) + n methanol + n H(+)</text>
        <dbReference type="Rhea" id="RHEA:22380"/>
        <dbReference type="Rhea" id="RHEA-COMP:14570"/>
        <dbReference type="Rhea" id="RHEA-COMP:14573"/>
        <dbReference type="ChEBI" id="CHEBI:15377"/>
        <dbReference type="ChEBI" id="CHEBI:15378"/>
        <dbReference type="ChEBI" id="CHEBI:17790"/>
        <dbReference type="ChEBI" id="CHEBI:140522"/>
        <dbReference type="ChEBI" id="CHEBI:140523"/>
        <dbReference type="EC" id="3.1.1.11"/>
    </reaction>
</comment>
<dbReference type="InterPro" id="IPR033131">
    <property type="entry name" value="Pectinesterase_Asp_AS"/>
</dbReference>
<dbReference type="InterPro" id="IPR000070">
    <property type="entry name" value="Pectinesterase_cat"/>
</dbReference>